<accession>A0ABM7WQ66</accession>
<organism evidence="3 4">
    <name type="scientific">Anaeromyxobacter oryzae</name>
    <dbReference type="NCBI Taxonomy" id="2918170"/>
    <lineage>
        <taxon>Bacteria</taxon>
        <taxon>Pseudomonadati</taxon>
        <taxon>Myxococcota</taxon>
        <taxon>Myxococcia</taxon>
        <taxon>Myxococcales</taxon>
        <taxon>Cystobacterineae</taxon>
        <taxon>Anaeromyxobacteraceae</taxon>
        <taxon>Anaeromyxobacter</taxon>
    </lineage>
</organism>
<dbReference type="InterPro" id="IPR000014">
    <property type="entry name" value="PAS"/>
</dbReference>
<dbReference type="PROSITE" id="PS50112">
    <property type="entry name" value="PAS"/>
    <property type="match status" value="1"/>
</dbReference>
<proteinExistence type="predicted"/>
<dbReference type="EMBL" id="AP025591">
    <property type="protein sequence ID" value="BDG01607.1"/>
    <property type="molecule type" value="Genomic_DNA"/>
</dbReference>
<feature type="region of interest" description="Disordered" evidence="1">
    <location>
        <begin position="1"/>
        <end position="30"/>
    </location>
</feature>
<name>A0ABM7WQ66_9BACT</name>
<evidence type="ECO:0000256" key="1">
    <source>
        <dbReference type="SAM" id="MobiDB-lite"/>
    </source>
</evidence>
<evidence type="ECO:0000313" key="3">
    <source>
        <dbReference type="EMBL" id="BDG01607.1"/>
    </source>
</evidence>
<dbReference type="Pfam" id="PF08448">
    <property type="entry name" value="PAS_4"/>
    <property type="match status" value="1"/>
</dbReference>
<sequence>MTVGVPDPAHGNGSGTSPCDTPPVSLTNGLRHSPGMRVICSYCRTVIRDAPGAAATDVSHGMCRACDAYFERLWGGMRLGEYLDLLPKPVLVVDADGRVVAGNARLAQALGRSGHELRGLLGGEAMACVHSRLPEGCGKTVHCRECTIRRAVTKVSETQRPIANAPAWLKTDAGRVDLSISARPLEDFVEVTIEEMRPAA</sequence>
<feature type="domain" description="PAS" evidence="2">
    <location>
        <begin position="75"/>
        <end position="119"/>
    </location>
</feature>
<keyword evidence="4" id="KW-1185">Reference proteome</keyword>
<dbReference type="SUPFAM" id="SSF55785">
    <property type="entry name" value="PYP-like sensor domain (PAS domain)"/>
    <property type="match status" value="1"/>
</dbReference>
<evidence type="ECO:0000259" key="2">
    <source>
        <dbReference type="PROSITE" id="PS50112"/>
    </source>
</evidence>
<evidence type="ECO:0000313" key="4">
    <source>
        <dbReference type="Proteomes" id="UP001162891"/>
    </source>
</evidence>
<reference evidence="4" key="1">
    <citation type="journal article" date="2022" name="Int. J. Syst. Evol. Microbiol.">
        <title>Anaeromyxobacter oryzae sp. nov., Anaeromyxobacter diazotrophicus sp. nov. and Anaeromyxobacter paludicola sp. nov., isolated from paddy soils.</title>
        <authorList>
            <person name="Itoh H."/>
            <person name="Xu Z."/>
            <person name="Mise K."/>
            <person name="Masuda Y."/>
            <person name="Ushijima N."/>
            <person name="Hayakawa C."/>
            <person name="Shiratori Y."/>
            <person name="Senoo K."/>
        </authorList>
    </citation>
    <scope>NUCLEOTIDE SEQUENCE [LARGE SCALE GENOMIC DNA]</scope>
    <source>
        <strain evidence="4">Red232</strain>
    </source>
</reference>
<dbReference type="Proteomes" id="UP001162891">
    <property type="component" value="Chromosome"/>
</dbReference>
<feature type="compositionally biased region" description="Polar residues" evidence="1">
    <location>
        <begin position="15"/>
        <end position="30"/>
    </location>
</feature>
<gene>
    <name evidence="3" type="ORF">AMOR_06030</name>
</gene>
<protein>
    <recommendedName>
        <fullName evidence="2">PAS domain-containing protein</fullName>
    </recommendedName>
</protein>
<dbReference type="InterPro" id="IPR035965">
    <property type="entry name" value="PAS-like_dom_sf"/>
</dbReference>
<dbReference type="InterPro" id="IPR013656">
    <property type="entry name" value="PAS_4"/>
</dbReference>